<organism evidence="5 6">
    <name type="scientific">Leucobacter allii</name>
    <dbReference type="NCBI Taxonomy" id="2932247"/>
    <lineage>
        <taxon>Bacteria</taxon>
        <taxon>Bacillati</taxon>
        <taxon>Actinomycetota</taxon>
        <taxon>Actinomycetes</taxon>
        <taxon>Micrococcales</taxon>
        <taxon>Microbacteriaceae</taxon>
        <taxon>Leucobacter</taxon>
    </lineage>
</organism>
<dbReference type="SMART" id="SM00382">
    <property type="entry name" value="AAA"/>
    <property type="match status" value="1"/>
</dbReference>
<dbReference type="SUPFAM" id="SSF50331">
    <property type="entry name" value="MOP-like"/>
    <property type="match status" value="1"/>
</dbReference>
<dbReference type="InterPro" id="IPR027417">
    <property type="entry name" value="P-loop_NTPase"/>
</dbReference>
<dbReference type="InterPro" id="IPR012340">
    <property type="entry name" value="NA-bd_OB-fold"/>
</dbReference>
<keyword evidence="3 5" id="KW-0067">ATP-binding</keyword>
<gene>
    <name evidence="5" type="ORF">MUN78_13275</name>
</gene>
<dbReference type="Gene3D" id="3.40.50.300">
    <property type="entry name" value="P-loop containing nucleotide triphosphate hydrolases"/>
    <property type="match status" value="1"/>
</dbReference>
<dbReference type="EMBL" id="CP095045">
    <property type="protein sequence ID" value="UOQ56637.1"/>
    <property type="molecule type" value="Genomic_DNA"/>
</dbReference>
<dbReference type="Pfam" id="PF00005">
    <property type="entry name" value="ABC_tran"/>
    <property type="match status" value="1"/>
</dbReference>
<dbReference type="InterPro" id="IPR003593">
    <property type="entry name" value="AAA+_ATPase"/>
</dbReference>
<evidence type="ECO:0000256" key="3">
    <source>
        <dbReference type="ARBA" id="ARBA00022840"/>
    </source>
</evidence>
<dbReference type="InterPro" id="IPR008995">
    <property type="entry name" value="Mo/tungstate-bd_C_term_dom"/>
</dbReference>
<dbReference type="InterPro" id="IPR015855">
    <property type="entry name" value="ABC_transpr_MalK-like"/>
</dbReference>
<dbReference type="Gene3D" id="2.40.50.140">
    <property type="entry name" value="Nucleic acid-binding proteins"/>
    <property type="match status" value="1"/>
</dbReference>
<evidence type="ECO:0000256" key="1">
    <source>
        <dbReference type="ARBA" id="ARBA00022448"/>
    </source>
</evidence>
<dbReference type="PANTHER" id="PTHR43875:SF1">
    <property type="entry name" value="OSMOPROTECTIVE COMPOUNDS UPTAKE ATP-BINDING PROTEIN GGTA"/>
    <property type="match status" value="1"/>
</dbReference>
<keyword evidence="6" id="KW-1185">Reference proteome</keyword>
<sequence length="386" mass="41421">MARLVLDQITRAFGDVTAVDRISLDVADGDFLVLLGPSGCGKTTLLRMIAGLLEPTDGSIRIGETDITGLPARKRDLAMVFQSYALYPHLSVEKNLAFPLKVQKTPKAEIAERVRAAAESVEIAHLLDRKPKELSGGQRQRVAVARALVREPRAFLMDEPLSNLDAKLRTATRQELAALHRKLGATFVYVTHDQVEAMTMATKIALLNAGRLEQYGTPEELYDAPSSVFAAGFLGSPAMNLMEATLTTTDGRVSVFAPGLEAVLWAGATPDREVVAGVRPEHLSIHAGGAPEAVPTAGIALRGAVALVENLGREQLVHCTIGEHRVTVSCDRATRWTVGELVVLAAPAERVHLFDRASGRRLEWVEDDALAAAESDPGRAAAPQPA</sequence>
<evidence type="ECO:0000313" key="5">
    <source>
        <dbReference type="EMBL" id="UOQ56637.1"/>
    </source>
</evidence>
<keyword evidence="2" id="KW-0547">Nucleotide-binding</keyword>
<dbReference type="PROSITE" id="PS50893">
    <property type="entry name" value="ABC_TRANSPORTER_2"/>
    <property type="match status" value="1"/>
</dbReference>
<dbReference type="SUPFAM" id="SSF52540">
    <property type="entry name" value="P-loop containing nucleoside triphosphate hydrolases"/>
    <property type="match status" value="1"/>
</dbReference>
<dbReference type="Proteomes" id="UP000831786">
    <property type="component" value="Chromosome"/>
</dbReference>
<feature type="domain" description="ABC transporter" evidence="4">
    <location>
        <begin position="4"/>
        <end position="234"/>
    </location>
</feature>
<reference evidence="5 6" key="1">
    <citation type="submission" date="2022-04" db="EMBL/GenBank/DDBJ databases">
        <title>Leucobacter sp. isolated from rhizosphere of garlic.</title>
        <authorList>
            <person name="Won M."/>
            <person name="Lee C.-M."/>
            <person name="Woen H.-Y."/>
            <person name="Kwon S.-W."/>
        </authorList>
    </citation>
    <scope>NUCLEOTIDE SEQUENCE [LARGE SCALE GENOMIC DNA]</scope>
    <source>
        <strain evidence="5 6">H21R-40</strain>
    </source>
</reference>
<dbReference type="InterPro" id="IPR003439">
    <property type="entry name" value="ABC_transporter-like_ATP-bd"/>
</dbReference>
<name>A0ABY4FK56_9MICO</name>
<dbReference type="CDD" id="cd03301">
    <property type="entry name" value="ABC_MalK_N"/>
    <property type="match status" value="1"/>
</dbReference>
<dbReference type="Pfam" id="PF08402">
    <property type="entry name" value="TOBE_2"/>
    <property type="match status" value="1"/>
</dbReference>
<dbReference type="InterPro" id="IPR047641">
    <property type="entry name" value="ABC_transpr_MalK/UgpC-like"/>
</dbReference>
<dbReference type="PROSITE" id="PS00211">
    <property type="entry name" value="ABC_TRANSPORTER_1"/>
    <property type="match status" value="1"/>
</dbReference>
<accession>A0ABY4FK56</accession>
<evidence type="ECO:0000256" key="2">
    <source>
        <dbReference type="ARBA" id="ARBA00022741"/>
    </source>
</evidence>
<evidence type="ECO:0000259" key="4">
    <source>
        <dbReference type="PROSITE" id="PS50893"/>
    </source>
</evidence>
<dbReference type="InterPro" id="IPR013611">
    <property type="entry name" value="Transp-assoc_OB_typ2"/>
</dbReference>
<protein>
    <submittedName>
        <fullName evidence="5">ABC transporter ATP-binding protein</fullName>
    </submittedName>
</protein>
<keyword evidence="1" id="KW-0813">Transport</keyword>
<dbReference type="Gene3D" id="2.40.50.100">
    <property type="match status" value="1"/>
</dbReference>
<evidence type="ECO:0000313" key="6">
    <source>
        <dbReference type="Proteomes" id="UP000831786"/>
    </source>
</evidence>
<dbReference type="InterPro" id="IPR017871">
    <property type="entry name" value="ABC_transporter-like_CS"/>
</dbReference>
<dbReference type="PANTHER" id="PTHR43875">
    <property type="entry name" value="MALTODEXTRIN IMPORT ATP-BINDING PROTEIN MSMX"/>
    <property type="match status" value="1"/>
</dbReference>
<proteinExistence type="predicted"/>
<dbReference type="GO" id="GO:0005524">
    <property type="term" value="F:ATP binding"/>
    <property type="evidence" value="ECO:0007669"/>
    <property type="project" value="UniProtKB-KW"/>
</dbReference>